<gene>
    <name evidence="1" type="ORF">BV394_08455</name>
</gene>
<dbReference type="STRING" id="1267768.BV394_08455"/>
<dbReference type="InterPro" id="IPR023614">
    <property type="entry name" value="Porin_dom_sf"/>
</dbReference>
<evidence type="ECO:0000313" key="2">
    <source>
        <dbReference type="Proteomes" id="UP000187266"/>
    </source>
</evidence>
<sequence length="321" mass="32031">MKKVLFASTALVATAGVAAAEVAVSGKAEMGIFGGTGIETQFFQDLDVTFGMSGTTDNGLSFGASIDLDESWQGTNGAAPNGALANNADDGGASIFVSGDFGTLTMGDTDGALDWAMTEAGNVGNPGSINDDETSHAGYLGAYLDGSYDGQIVRYDNTYGDFGFAVSIEADDTAPVRNVGYAVGVKYNLDLGGTTLNLGVGHQQATLAAGETSQTGISVGTKMAAGVSAGVTYTMMNDIGGAAGVDGKHIGVGVGYSAGAVSLHANYGQFDPDNAGKTSGYGLAAGYDLGGGLKLLAGYGKNEPAAGASTDMYSFGASMSF</sequence>
<dbReference type="InterPro" id="IPR033900">
    <property type="entry name" value="Gram_neg_porin_domain"/>
</dbReference>
<name>A0A1U7DIN1_9RHOB</name>
<dbReference type="RefSeq" id="WP_076979765.1">
    <property type="nucleotide sequence ID" value="NZ_CP019124.1"/>
</dbReference>
<dbReference type="SUPFAM" id="SSF56935">
    <property type="entry name" value="Porins"/>
    <property type="match status" value="1"/>
</dbReference>
<evidence type="ECO:0000313" key="1">
    <source>
        <dbReference type="EMBL" id="APX89743.1"/>
    </source>
</evidence>
<dbReference type="GO" id="GO:0015288">
    <property type="term" value="F:porin activity"/>
    <property type="evidence" value="ECO:0007669"/>
    <property type="project" value="InterPro"/>
</dbReference>
<dbReference type="Pfam" id="PF13609">
    <property type="entry name" value="Porin_4"/>
    <property type="match status" value="1"/>
</dbReference>
<keyword evidence="2" id="KW-1185">Reference proteome</keyword>
<dbReference type="GO" id="GO:0016020">
    <property type="term" value="C:membrane"/>
    <property type="evidence" value="ECO:0007669"/>
    <property type="project" value="InterPro"/>
</dbReference>
<dbReference type="AlphaFoldDB" id="A0A1U7DIN1"/>
<dbReference type="OrthoDB" id="7326315at2"/>
<dbReference type="Gene3D" id="2.40.160.10">
    <property type="entry name" value="Porin"/>
    <property type="match status" value="1"/>
</dbReference>
<organism evidence="1 2">
    <name type="scientific">Brevirhabdus pacifica</name>
    <dbReference type="NCBI Taxonomy" id="1267768"/>
    <lineage>
        <taxon>Bacteria</taxon>
        <taxon>Pseudomonadati</taxon>
        <taxon>Pseudomonadota</taxon>
        <taxon>Alphaproteobacteria</taxon>
        <taxon>Rhodobacterales</taxon>
        <taxon>Paracoccaceae</taxon>
        <taxon>Brevirhabdus</taxon>
    </lineage>
</organism>
<reference evidence="1 2" key="1">
    <citation type="submission" date="2017-01" db="EMBL/GenBank/DDBJ databases">
        <title>Genomic analysis of Xuhuaishuia manganoxidans DY6-4.</title>
        <authorList>
            <person name="Wang X."/>
        </authorList>
    </citation>
    <scope>NUCLEOTIDE SEQUENCE [LARGE SCALE GENOMIC DNA]</scope>
    <source>
        <strain evidence="1 2">DY6-4</strain>
    </source>
</reference>
<protein>
    <submittedName>
        <fullName evidence="1">Uncharacterized protein</fullName>
    </submittedName>
</protein>
<dbReference type="EMBL" id="CP019124">
    <property type="protein sequence ID" value="APX89743.1"/>
    <property type="molecule type" value="Genomic_DNA"/>
</dbReference>
<proteinExistence type="predicted"/>
<accession>A0A2M9DCR5</accession>
<accession>A0A1U7DIN1</accession>
<dbReference type="Proteomes" id="UP000187266">
    <property type="component" value="Chromosome"/>
</dbReference>